<protein>
    <submittedName>
        <fullName evidence="1">Uncharacterized protein</fullName>
    </submittedName>
</protein>
<organism evidence="1">
    <name type="scientific">Zea mays</name>
    <name type="common">Maize</name>
    <dbReference type="NCBI Taxonomy" id="4577"/>
    <lineage>
        <taxon>Eukaryota</taxon>
        <taxon>Viridiplantae</taxon>
        <taxon>Streptophyta</taxon>
        <taxon>Embryophyta</taxon>
        <taxon>Tracheophyta</taxon>
        <taxon>Spermatophyta</taxon>
        <taxon>Magnoliopsida</taxon>
        <taxon>Liliopsida</taxon>
        <taxon>Poales</taxon>
        <taxon>Poaceae</taxon>
        <taxon>PACMAD clade</taxon>
        <taxon>Panicoideae</taxon>
        <taxon>Andropogonodae</taxon>
        <taxon>Andropogoneae</taxon>
        <taxon>Tripsacinae</taxon>
        <taxon>Zea</taxon>
    </lineage>
</organism>
<dbReference type="EMBL" id="BT060770">
    <property type="protein sequence ID" value="ACN25467.1"/>
    <property type="molecule type" value="mRNA"/>
</dbReference>
<name>C0HEL4_MAIZE</name>
<reference evidence="1" key="1">
    <citation type="journal article" date="2009" name="PLoS Genet.">
        <title>Sequencing, mapping, and analysis of 27,455 maize full-length cDNAs.</title>
        <authorList>
            <person name="Soderlund C."/>
            <person name="Descour A."/>
            <person name="Kudrna D."/>
            <person name="Bomhoff M."/>
            <person name="Boyd L."/>
            <person name="Currie J."/>
            <person name="Angelova A."/>
            <person name="Collura K."/>
            <person name="Wissotski M."/>
            <person name="Ashley E."/>
            <person name="Morrow D."/>
            <person name="Fernandes J."/>
            <person name="Walbot V."/>
            <person name="Yu Y."/>
        </authorList>
    </citation>
    <scope>NUCLEOTIDE SEQUENCE</scope>
    <source>
        <strain evidence="1">B73</strain>
    </source>
</reference>
<dbReference type="AlphaFoldDB" id="C0HEL4"/>
<evidence type="ECO:0000313" key="1">
    <source>
        <dbReference type="EMBL" id="ACN25467.1"/>
    </source>
</evidence>
<accession>C0HEL4</accession>
<sequence>MMRAGSVVVGSSNRSVAPAAEVVVVVVVEALAGGGGDLGVDVGGEPRVLRRAQPLPLPLPLAALIARRNAALQELHQAGGAVVLVQVRRPPAVVVVREAGQLEGRGGGGGEGAEVAVVVRGGGGGFWRRRGRRLVQELALQRVGEAGHVCRRRGGGAGAGAGHVHQRREVGDGRYVARLGVGRRLRAAPLACGWCCCCSCTTYDEALLEHPAQHPLVLHSTPAERIQIRRRRVIYVSARESCTMHMRMPVQFNQPWSRRPWGRRRRLRLGRGRGRGRGAWRGGGTRA</sequence>
<proteinExistence type="evidence at transcript level"/>
<reference evidence="1" key="2">
    <citation type="submission" date="2012-06" db="EMBL/GenBank/DDBJ databases">
        <authorList>
            <person name="Yu Y."/>
            <person name="Currie J."/>
            <person name="Lomeli R."/>
            <person name="Angelova A."/>
            <person name="Collura K."/>
            <person name="Wissotski M."/>
            <person name="Campos D."/>
            <person name="Kudrna D."/>
            <person name="Golser W."/>
            <person name="Ashely E."/>
            <person name="Descour A."/>
            <person name="Fernandes J."/>
            <person name="Soderlund C."/>
            <person name="Walbot V."/>
        </authorList>
    </citation>
    <scope>NUCLEOTIDE SEQUENCE</scope>
    <source>
        <strain evidence="1">B73</strain>
    </source>
</reference>